<accession>A0ABW4ZK10</accession>
<dbReference type="EMBL" id="JBHUHZ010000001">
    <property type="protein sequence ID" value="MFD2161967.1"/>
    <property type="molecule type" value="Genomic_DNA"/>
</dbReference>
<proteinExistence type="predicted"/>
<reference evidence="2" key="1">
    <citation type="journal article" date="2019" name="Int. J. Syst. Evol. Microbiol.">
        <title>The Global Catalogue of Microorganisms (GCM) 10K type strain sequencing project: providing services to taxonomists for standard genome sequencing and annotation.</title>
        <authorList>
            <consortium name="The Broad Institute Genomics Platform"/>
            <consortium name="The Broad Institute Genome Sequencing Center for Infectious Disease"/>
            <person name="Wu L."/>
            <person name="Ma J."/>
        </authorList>
    </citation>
    <scope>NUCLEOTIDE SEQUENCE [LARGE SCALE GENOMIC DNA]</scope>
    <source>
        <strain evidence="2">KCTC 42217</strain>
    </source>
</reference>
<dbReference type="RefSeq" id="WP_255898201.1">
    <property type="nucleotide sequence ID" value="NZ_JAFMZO010000001.1"/>
</dbReference>
<evidence type="ECO:0000313" key="1">
    <source>
        <dbReference type="EMBL" id="MFD2161967.1"/>
    </source>
</evidence>
<evidence type="ECO:0000313" key="2">
    <source>
        <dbReference type="Proteomes" id="UP001597387"/>
    </source>
</evidence>
<name>A0ABW4ZK10_9SPHI</name>
<sequence>MNDFSIAIYPSFFRRANALILIFVPDEKAEYIDAAIPFDKSGGFVQGNYKR</sequence>
<organism evidence="1 2">
    <name type="scientific">Paradesertivirga mongoliensis</name>
    <dbReference type="NCBI Taxonomy" id="2100740"/>
    <lineage>
        <taxon>Bacteria</taxon>
        <taxon>Pseudomonadati</taxon>
        <taxon>Bacteroidota</taxon>
        <taxon>Sphingobacteriia</taxon>
        <taxon>Sphingobacteriales</taxon>
        <taxon>Sphingobacteriaceae</taxon>
        <taxon>Paradesertivirga</taxon>
    </lineage>
</organism>
<dbReference type="Proteomes" id="UP001597387">
    <property type="component" value="Unassembled WGS sequence"/>
</dbReference>
<protein>
    <submittedName>
        <fullName evidence="1">Uncharacterized protein</fullName>
    </submittedName>
</protein>
<comment type="caution">
    <text evidence="1">The sequence shown here is derived from an EMBL/GenBank/DDBJ whole genome shotgun (WGS) entry which is preliminary data.</text>
</comment>
<gene>
    <name evidence="1" type="ORF">ACFSJU_06150</name>
</gene>
<keyword evidence="2" id="KW-1185">Reference proteome</keyword>